<dbReference type="SUPFAM" id="SSF52540">
    <property type="entry name" value="P-loop containing nucleoside triphosphate hydrolases"/>
    <property type="match status" value="1"/>
</dbReference>
<accession>A0A2A4FPQ5</accession>
<evidence type="ECO:0000256" key="1">
    <source>
        <dbReference type="ARBA" id="ARBA00006512"/>
    </source>
</evidence>
<sequence length="816" mass="90026">MLNLREYRGTADRLADHLPWAALVAPGVMLNKDGSFQRSFAFRGPDLESSTEAELISICARANNVLKRFGTGWAMFFDAERREAPGYPDSSFPDAASWLVDAERRAGFEAEGVHFESRYHLTLVWLPPADNSETASRSLIDRPETEAGRDWRGALQQFISETARVFDLLASFLPEMAALDDAKTLTFLHDAISDRRHPIAVPATPIYLDALLTDAALTGGLEPRLGELHLRTLTVRGFPSLSRPGLLDALNHQDFAYRWSTRFIALDKVDATKALTSLRRQWFNKRKSVATLLREVLYNQPALLLDSDADNKVVDADQALQALGGDHVAFGYLTMTITVTDRDRDAVEDKVRRVERIINGLGFTTIRETVNAVEAWLSSLPGHVYANVRQPLVHTLNLAHLMPLAAVWAGPKRNKHLDGPPLLLAKTAGATPFRLSTHFGDVGHMMAVGPTGAGKSVLLALIAFQFRRYPGAQIFIFDKGWSARAAVLAMGGRHHALGSDEVGRSLAFQPLRDIDDETQRSWAADWIAALFEHERLIVTPDIKSALWTALCSLASAPPEERSLTGLSLLLPTNALRQALAPYTLDGPHGRLLDAAEAPLSFGDIQCFETEALMAQPAVVAPVLSYLFHRLEARFTGRPTLLILDEAWIFLDHPLFAARIREWLKVLRKKNVAVLFATQSLADISASSIAPAIIESCPQRILLPNDRAIEPQSREAYARFGLNSRQIDLIARATPKRHYYLQSARGNRLFELGLGPIALALCAASDPASQKLIDAILDEHGTADFARRFIDAVGPYWAAPLLDDFPSTPAPQEGDVQ</sequence>
<evidence type="ECO:0000313" key="5">
    <source>
        <dbReference type="EMBL" id="PCE40393.1"/>
    </source>
</evidence>
<dbReference type="InterPro" id="IPR027417">
    <property type="entry name" value="P-loop_NTPase"/>
</dbReference>
<dbReference type="InterPro" id="IPR003593">
    <property type="entry name" value="AAA+_ATPase"/>
</dbReference>
<dbReference type="Gene3D" id="3.40.50.300">
    <property type="entry name" value="P-loop containing nucleotide triphosphate hydrolases"/>
    <property type="match status" value="1"/>
</dbReference>
<evidence type="ECO:0000313" key="6">
    <source>
        <dbReference type="Proteomes" id="UP000218934"/>
    </source>
</evidence>
<dbReference type="NCBIfam" id="NF010447">
    <property type="entry name" value="PRK13873.1"/>
    <property type="match status" value="1"/>
</dbReference>
<gene>
    <name evidence="5" type="ORF">COO09_20655</name>
</gene>
<keyword evidence="3" id="KW-0067">ATP-binding</keyword>
<comment type="similarity">
    <text evidence="1">Belongs to the TrbE/VirB4 family.</text>
</comment>
<feature type="domain" description="AAA+ ATPase" evidence="4">
    <location>
        <begin position="441"/>
        <end position="704"/>
    </location>
</feature>
<dbReference type="OrthoDB" id="9816422at2"/>
<organism evidence="5 6">
    <name type="scientific">Rhizorhabdus dicambivorans</name>
    <dbReference type="NCBI Taxonomy" id="1850238"/>
    <lineage>
        <taxon>Bacteria</taxon>
        <taxon>Pseudomonadati</taxon>
        <taxon>Pseudomonadota</taxon>
        <taxon>Alphaproteobacteria</taxon>
        <taxon>Sphingomonadales</taxon>
        <taxon>Sphingomonadaceae</taxon>
        <taxon>Rhizorhabdus</taxon>
    </lineage>
</organism>
<dbReference type="InterPro" id="IPR051162">
    <property type="entry name" value="T4SS_component"/>
</dbReference>
<reference evidence="5 6" key="1">
    <citation type="submission" date="2017-09" db="EMBL/GenBank/DDBJ databases">
        <title>The Catabolism of 3,6-Dichlorosalicylic acid is Initiated by the Cytochrome P450 Monooxygenase DsmABC in Rhizorhabdus dicambivorans Ndbn-20.</title>
        <authorList>
            <person name="Na L."/>
        </authorList>
    </citation>
    <scope>NUCLEOTIDE SEQUENCE [LARGE SCALE GENOMIC DNA]</scope>
    <source>
        <strain evidence="5 6">Ndbn-20m</strain>
    </source>
</reference>
<evidence type="ECO:0000256" key="2">
    <source>
        <dbReference type="ARBA" id="ARBA00022741"/>
    </source>
</evidence>
<dbReference type="PANTHER" id="PTHR30121:SF12">
    <property type="entry name" value="TYPE IV SECRETION SYSTEM PROTEIN CAGE"/>
    <property type="match status" value="1"/>
</dbReference>
<proteinExistence type="inferred from homology"/>
<dbReference type="AlphaFoldDB" id="A0A2A4FPQ5"/>
<dbReference type="InterPro" id="IPR018145">
    <property type="entry name" value="CagE_TrbE_VirB_cntrl_dom"/>
</dbReference>
<protein>
    <submittedName>
        <fullName evidence="5">Conjugal transfer protein TrbE</fullName>
    </submittedName>
</protein>
<dbReference type="RefSeq" id="WP_066966123.1">
    <property type="nucleotide sequence ID" value="NZ_CP023449.1"/>
</dbReference>
<dbReference type="EMBL" id="NWUF01000029">
    <property type="protein sequence ID" value="PCE40393.1"/>
    <property type="molecule type" value="Genomic_DNA"/>
</dbReference>
<evidence type="ECO:0000259" key="4">
    <source>
        <dbReference type="SMART" id="SM00382"/>
    </source>
</evidence>
<name>A0A2A4FPQ5_9SPHN</name>
<dbReference type="KEGG" id="rdi:CMV14_19790"/>
<keyword evidence="2" id="KW-0547">Nucleotide-binding</keyword>
<comment type="caution">
    <text evidence="5">The sequence shown here is derived from an EMBL/GenBank/DDBJ whole genome shotgun (WGS) entry which is preliminary data.</text>
</comment>
<evidence type="ECO:0000256" key="3">
    <source>
        <dbReference type="ARBA" id="ARBA00022840"/>
    </source>
</evidence>
<dbReference type="PANTHER" id="PTHR30121">
    <property type="entry name" value="UNCHARACTERIZED PROTEIN YJGR-RELATED"/>
    <property type="match status" value="1"/>
</dbReference>
<dbReference type="SMART" id="SM00382">
    <property type="entry name" value="AAA"/>
    <property type="match status" value="1"/>
</dbReference>
<dbReference type="GO" id="GO:0005524">
    <property type="term" value="F:ATP binding"/>
    <property type="evidence" value="ECO:0007669"/>
    <property type="project" value="UniProtKB-KW"/>
</dbReference>
<dbReference type="Proteomes" id="UP000218934">
    <property type="component" value="Unassembled WGS sequence"/>
</dbReference>
<keyword evidence="6" id="KW-1185">Reference proteome</keyword>
<dbReference type="Pfam" id="PF03135">
    <property type="entry name" value="CagE_TrbE_VirB"/>
    <property type="match status" value="1"/>
</dbReference>